<reference evidence="6" key="1">
    <citation type="journal article" date="2014" name="Int. J. Syst. Evol. Microbiol.">
        <title>Complete genome sequence of Corynebacterium casei LMG S-19264T (=DSM 44701T), isolated from a smear-ripened cheese.</title>
        <authorList>
            <consortium name="US DOE Joint Genome Institute (JGI-PGF)"/>
            <person name="Walter F."/>
            <person name="Albersmeier A."/>
            <person name="Kalinowski J."/>
            <person name="Ruckert C."/>
        </authorList>
    </citation>
    <scope>NUCLEOTIDE SEQUENCE</scope>
    <source>
        <strain evidence="6">JCM 13919</strain>
    </source>
</reference>
<evidence type="ECO:0000256" key="1">
    <source>
        <dbReference type="ARBA" id="ARBA00007583"/>
    </source>
</evidence>
<dbReference type="Proteomes" id="UP000630149">
    <property type="component" value="Unassembled WGS sequence"/>
</dbReference>
<evidence type="ECO:0000259" key="4">
    <source>
        <dbReference type="Pfam" id="PF11380"/>
    </source>
</evidence>
<name>A0A917JW26_9GAMM</name>
<evidence type="ECO:0000256" key="3">
    <source>
        <dbReference type="ARBA" id="ARBA00023169"/>
    </source>
</evidence>
<evidence type="ECO:0000256" key="2">
    <source>
        <dbReference type="ARBA" id="ARBA00022679"/>
    </source>
</evidence>
<keyword evidence="7" id="KW-1185">Reference proteome</keyword>
<protein>
    <recommendedName>
        <fullName evidence="8">Capsular polysaccharide phosphotransferase cps12A</fullName>
    </recommendedName>
</protein>
<comment type="similarity">
    <text evidence="1">Belongs to the stealth family.</text>
</comment>
<comment type="caution">
    <text evidence="6">The sequence shown here is derived from an EMBL/GenBank/DDBJ whole genome shotgun (WGS) entry which is preliminary data.</text>
</comment>
<dbReference type="PANTHER" id="PTHR24045:SF0">
    <property type="entry name" value="N-ACETYLGLUCOSAMINE-1-PHOSPHOTRANSFERASE SUBUNITS ALPHA_BETA"/>
    <property type="match status" value="1"/>
</dbReference>
<dbReference type="InterPro" id="IPR031358">
    <property type="entry name" value="Stealth_CR1"/>
</dbReference>
<sequence length="334" mass="39616">MNDSLHKEPIDAVITWVDGRDPNHQKKLADYLATLGISRPTSAAPTRFNECGELTYSVFSLLHYAPWIRTIFLVTDDQTPPVLKLLQGTQFEKKLKLIDHRELFKEYEQYLPTFNSITIESMLWRIPELAERFIYFNDDCLLVRPLNYEDFFNQNKPVLRGVWKTQHHKKWHTQLILWLPYWLRASNFYKPVDEHRALQENTAKKVGFKKRFFHLHHVPFSLCKTTFKDYFSNHPELLSANIVYPLRDKEQFWPISLAHHLDLKNHNAVVDLQLKAIMVNGAFHSLKKIRQRLHQIEKNNQIAFLCMQSIDSAPPEIQQCMLDWLDEHIPLRFS</sequence>
<dbReference type="EMBL" id="BMOB01000005">
    <property type="protein sequence ID" value="GGI85250.1"/>
    <property type="molecule type" value="Genomic_DNA"/>
</dbReference>
<dbReference type="AlphaFoldDB" id="A0A917JW26"/>
<accession>A0A917JW26</accession>
<evidence type="ECO:0000313" key="6">
    <source>
        <dbReference type="EMBL" id="GGI85250.1"/>
    </source>
</evidence>
<reference evidence="6" key="2">
    <citation type="submission" date="2020-09" db="EMBL/GenBank/DDBJ databases">
        <authorList>
            <person name="Sun Q."/>
            <person name="Ohkuma M."/>
        </authorList>
    </citation>
    <scope>NUCLEOTIDE SEQUENCE</scope>
    <source>
        <strain evidence="6">JCM 13919</strain>
    </source>
</reference>
<keyword evidence="2" id="KW-0808">Transferase</keyword>
<dbReference type="Pfam" id="PF11380">
    <property type="entry name" value="Stealth_CR2"/>
    <property type="match status" value="1"/>
</dbReference>
<dbReference type="RefSeq" id="WP_131776659.1">
    <property type="nucleotide sequence ID" value="NZ_BMOB01000005.1"/>
</dbReference>
<evidence type="ECO:0008006" key="8">
    <source>
        <dbReference type="Google" id="ProtNLM"/>
    </source>
</evidence>
<evidence type="ECO:0000313" key="7">
    <source>
        <dbReference type="Proteomes" id="UP000630149"/>
    </source>
</evidence>
<proteinExistence type="inferred from homology"/>
<dbReference type="Pfam" id="PF17101">
    <property type="entry name" value="Stealth_CR1"/>
    <property type="match status" value="1"/>
</dbReference>
<gene>
    <name evidence="6" type="ORF">GCM10007966_12330</name>
</gene>
<dbReference type="PANTHER" id="PTHR24045">
    <property type="match status" value="1"/>
</dbReference>
<keyword evidence="3" id="KW-0270">Exopolysaccharide synthesis</keyword>
<feature type="domain" description="Stealth protein CR1 conserved region 1" evidence="5">
    <location>
        <begin position="8"/>
        <end position="35"/>
    </location>
</feature>
<dbReference type="GO" id="GO:0000271">
    <property type="term" value="P:polysaccharide biosynthetic process"/>
    <property type="evidence" value="ECO:0007669"/>
    <property type="project" value="UniProtKB-KW"/>
</dbReference>
<evidence type="ECO:0000259" key="5">
    <source>
        <dbReference type="Pfam" id="PF17101"/>
    </source>
</evidence>
<organism evidence="6 7">
    <name type="scientific">Legionella impletisoli</name>
    <dbReference type="NCBI Taxonomy" id="343510"/>
    <lineage>
        <taxon>Bacteria</taxon>
        <taxon>Pseudomonadati</taxon>
        <taxon>Pseudomonadota</taxon>
        <taxon>Gammaproteobacteria</taxon>
        <taxon>Legionellales</taxon>
        <taxon>Legionellaceae</taxon>
        <taxon>Legionella</taxon>
    </lineage>
</organism>
<feature type="domain" description="Stealth protein CR2 conserved region 2" evidence="4">
    <location>
        <begin position="47"/>
        <end position="156"/>
    </location>
</feature>
<dbReference type="OrthoDB" id="9776077at2"/>
<dbReference type="InterPro" id="IPR047141">
    <property type="entry name" value="Stealth"/>
</dbReference>
<dbReference type="GO" id="GO:0016772">
    <property type="term" value="F:transferase activity, transferring phosphorus-containing groups"/>
    <property type="evidence" value="ECO:0007669"/>
    <property type="project" value="InterPro"/>
</dbReference>
<dbReference type="InterPro" id="IPR021520">
    <property type="entry name" value="Stealth_CR2"/>
</dbReference>